<dbReference type="AlphaFoldDB" id="A0A1Y3EJA5"/>
<organism evidence="1 2">
    <name type="scientific">Trichinella nativa</name>
    <dbReference type="NCBI Taxonomy" id="6335"/>
    <lineage>
        <taxon>Eukaryota</taxon>
        <taxon>Metazoa</taxon>
        <taxon>Ecdysozoa</taxon>
        <taxon>Nematoda</taxon>
        <taxon>Enoplea</taxon>
        <taxon>Dorylaimia</taxon>
        <taxon>Trichinellida</taxon>
        <taxon>Trichinellidae</taxon>
        <taxon>Trichinella</taxon>
    </lineage>
</organism>
<evidence type="ECO:0000313" key="1">
    <source>
        <dbReference type="EMBL" id="OUC43946.1"/>
    </source>
</evidence>
<reference evidence="1 2" key="1">
    <citation type="submission" date="2015-04" db="EMBL/GenBank/DDBJ databases">
        <title>Draft genome of the roundworm Trichinella nativa.</title>
        <authorList>
            <person name="Mitreva M."/>
        </authorList>
    </citation>
    <scope>NUCLEOTIDE SEQUENCE [LARGE SCALE GENOMIC DNA]</scope>
    <source>
        <strain evidence="1 2">ISS45</strain>
    </source>
</reference>
<dbReference type="EMBL" id="LVZM01013807">
    <property type="protein sequence ID" value="OUC43946.1"/>
    <property type="molecule type" value="Genomic_DNA"/>
</dbReference>
<accession>A0A1Y3EJA5</accession>
<name>A0A1Y3EJA5_9BILA</name>
<evidence type="ECO:0000313" key="2">
    <source>
        <dbReference type="Proteomes" id="UP000243006"/>
    </source>
</evidence>
<gene>
    <name evidence="1" type="ORF">D917_09399</name>
</gene>
<proteinExistence type="predicted"/>
<dbReference type="Proteomes" id="UP000243006">
    <property type="component" value="Unassembled WGS sequence"/>
</dbReference>
<comment type="caution">
    <text evidence="1">The sequence shown here is derived from an EMBL/GenBank/DDBJ whole genome shotgun (WGS) entry which is preliminary data.</text>
</comment>
<sequence length="82" mass="9555">VVVFILKIVYFRHRLSSEHESLLSKRHSREASKPVSTRASKRIQYACVIRLFIQARGSKWRHNWSARLAQPQAVPLFRQLGG</sequence>
<protein>
    <submittedName>
        <fullName evidence="1">Uncharacterized protein</fullName>
    </submittedName>
</protein>
<feature type="non-terminal residue" evidence="1">
    <location>
        <position position="1"/>
    </location>
</feature>